<evidence type="ECO:0000313" key="2">
    <source>
        <dbReference type="EMBL" id="DAD95742.1"/>
    </source>
</evidence>
<organism evidence="2">
    <name type="scientific">Myoviridae sp. ctkOm7</name>
    <dbReference type="NCBI Taxonomy" id="2826690"/>
    <lineage>
        <taxon>Viruses</taxon>
        <taxon>Duplodnaviria</taxon>
        <taxon>Heunggongvirae</taxon>
        <taxon>Uroviricota</taxon>
        <taxon>Caudoviricetes</taxon>
    </lineage>
</organism>
<feature type="region of interest" description="Disordered" evidence="1">
    <location>
        <begin position="1"/>
        <end position="20"/>
    </location>
</feature>
<reference evidence="2" key="1">
    <citation type="journal article" date="2021" name="Proc. Natl. Acad. Sci. U.S.A.">
        <title>A Catalog of Tens of Thousands of Viruses from Human Metagenomes Reveals Hidden Associations with Chronic Diseases.</title>
        <authorList>
            <person name="Tisza M.J."/>
            <person name="Buck C.B."/>
        </authorList>
    </citation>
    <scope>NUCLEOTIDE SEQUENCE</scope>
    <source>
        <strain evidence="2">CtkOm7</strain>
    </source>
</reference>
<accession>A0A8S5NLZ1</accession>
<protein>
    <submittedName>
        <fullName evidence="2">Uncharacterized protein</fullName>
    </submittedName>
</protein>
<sequence length="62" mass="6853">MQDRKRETADALQNVGGDSSRKRRAITHTFIIIALSGTVCKDKKSSAKRVFTGSYGILTNRP</sequence>
<dbReference type="EMBL" id="BK015199">
    <property type="protein sequence ID" value="DAD95742.1"/>
    <property type="molecule type" value="Genomic_DNA"/>
</dbReference>
<evidence type="ECO:0000256" key="1">
    <source>
        <dbReference type="SAM" id="MobiDB-lite"/>
    </source>
</evidence>
<name>A0A8S5NLZ1_9CAUD</name>
<proteinExistence type="predicted"/>